<evidence type="ECO:0000313" key="2">
    <source>
        <dbReference type="Proteomes" id="UP001172142"/>
    </source>
</evidence>
<dbReference type="Gene3D" id="3.90.1140.10">
    <property type="entry name" value="Cyclic phosphodiesterase"/>
    <property type="match status" value="1"/>
</dbReference>
<dbReference type="InterPro" id="IPR009097">
    <property type="entry name" value="Cyclic_Pdiesterase"/>
</dbReference>
<dbReference type="GO" id="GO:0016874">
    <property type="term" value="F:ligase activity"/>
    <property type="evidence" value="ECO:0007669"/>
    <property type="project" value="UniProtKB-KW"/>
</dbReference>
<protein>
    <submittedName>
        <fullName evidence="1">2'-5' RNA ligase family protein</fullName>
    </submittedName>
</protein>
<dbReference type="RefSeq" id="WP_301854788.1">
    <property type="nucleotide sequence ID" value="NZ_JAUJWU010000001.1"/>
</dbReference>
<dbReference type="Proteomes" id="UP001172142">
    <property type="component" value="Unassembled WGS sequence"/>
</dbReference>
<keyword evidence="2" id="KW-1185">Reference proteome</keyword>
<sequence length="173" mass="19763">MQVIVLRLDYHASNILEQLQQQAQSASLKQEAALPPHITLQTFNQTNPIDLKKAVEQWAGQTKQFSLSFASLGFFKQQGCFYASPIYTKPLAQLHEALNLSTREFTGQKNYYMPEHWVPHSTIINNIAPPFWGPMFARLSMEFEPFEGKTAAIECWSLVHGKAQTEWSIFLSE</sequence>
<dbReference type="PANTHER" id="PTHR36039">
    <property type="match status" value="1"/>
</dbReference>
<organism evidence="1 2">
    <name type="scientific">Planococcus shenhongbingii</name>
    <dbReference type="NCBI Taxonomy" id="3058398"/>
    <lineage>
        <taxon>Bacteria</taxon>
        <taxon>Bacillati</taxon>
        <taxon>Bacillota</taxon>
        <taxon>Bacilli</taxon>
        <taxon>Bacillales</taxon>
        <taxon>Caryophanaceae</taxon>
        <taxon>Planococcus</taxon>
    </lineage>
</organism>
<proteinExistence type="predicted"/>
<evidence type="ECO:0000313" key="1">
    <source>
        <dbReference type="EMBL" id="MDN7244375.1"/>
    </source>
</evidence>
<dbReference type="Pfam" id="PF13563">
    <property type="entry name" value="2_5_RNA_ligase2"/>
    <property type="match status" value="1"/>
</dbReference>
<dbReference type="SUPFAM" id="SSF55144">
    <property type="entry name" value="LigT-like"/>
    <property type="match status" value="1"/>
</dbReference>
<name>A0ABT8N8Z7_9BACL</name>
<dbReference type="PANTHER" id="PTHR36039:SF2">
    <property type="entry name" value="RNA LIGASE_CYCLIC NUCLEOTIDE PHOSPHODIESTERASE FAMILY PROTEIN"/>
    <property type="match status" value="1"/>
</dbReference>
<reference evidence="1 2" key="1">
    <citation type="submission" date="2023-07" db="EMBL/GenBank/DDBJ databases">
        <title>Novel species in genus Planococcus.</title>
        <authorList>
            <person name="Ning S."/>
        </authorList>
    </citation>
    <scope>NUCLEOTIDE SEQUENCE [LARGE SCALE GENOMIC DNA]</scope>
    <source>
        <strain evidence="1 2">N017</strain>
    </source>
</reference>
<gene>
    <name evidence="1" type="ORF">QWY13_02630</name>
</gene>
<accession>A0ABT8N8Z7</accession>
<dbReference type="EMBL" id="JAUJWU010000001">
    <property type="protein sequence ID" value="MDN7244375.1"/>
    <property type="molecule type" value="Genomic_DNA"/>
</dbReference>
<comment type="caution">
    <text evidence="1">The sequence shown here is derived from an EMBL/GenBank/DDBJ whole genome shotgun (WGS) entry which is preliminary data.</text>
</comment>
<keyword evidence="1" id="KW-0436">Ligase</keyword>